<accession>A0A1V6T5M0</accession>
<proteinExistence type="inferred from homology"/>
<dbReference type="EMBL" id="MLKD01000011">
    <property type="protein sequence ID" value="OQE21675.1"/>
    <property type="molecule type" value="Genomic_DNA"/>
</dbReference>
<dbReference type="InterPro" id="IPR036156">
    <property type="entry name" value="Beta-gal/glucu_dom_sf"/>
</dbReference>
<dbReference type="GO" id="GO:0000272">
    <property type="term" value="P:polysaccharide catabolic process"/>
    <property type="evidence" value="ECO:0007669"/>
    <property type="project" value="UniProtKB-KW"/>
</dbReference>
<evidence type="ECO:0000259" key="7">
    <source>
        <dbReference type="Pfam" id="PF17786"/>
    </source>
</evidence>
<keyword evidence="3" id="KW-0119">Carbohydrate metabolism</keyword>
<dbReference type="Pfam" id="PF00703">
    <property type="entry name" value="Glyco_hydro_2"/>
    <property type="match status" value="1"/>
</dbReference>
<comment type="caution">
    <text evidence="10">The sequence shown here is derived from an EMBL/GenBank/DDBJ whole genome shotgun (WGS) entry which is preliminary data.</text>
</comment>
<evidence type="ECO:0000259" key="6">
    <source>
        <dbReference type="Pfam" id="PF00703"/>
    </source>
</evidence>
<evidence type="ECO:0000256" key="4">
    <source>
        <dbReference type="ARBA" id="ARBA00023295"/>
    </source>
</evidence>
<dbReference type="Pfam" id="PF17786">
    <property type="entry name" value="Mannosidase_ig"/>
    <property type="match status" value="1"/>
</dbReference>
<dbReference type="AlphaFoldDB" id="A0A1V6T5M0"/>
<dbReference type="Pfam" id="PF22666">
    <property type="entry name" value="Glyco_hydro_2_N2"/>
    <property type="match status" value="1"/>
</dbReference>
<dbReference type="InterPro" id="IPR041447">
    <property type="entry name" value="Mannosidase_ig"/>
</dbReference>
<dbReference type="SUPFAM" id="SSF51445">
    <property type="entry name" value="(Trans)glycosidases"/>
    <property type="match status" value="1"/>
</dbReference>
<dbReference type="PANTHER" id="PTHR43536">
    <property type="entry name" value="MANNOSYLGLYCOPROTEIN ENDO-BETA-MANNOSIDASE"/>
    <property type="match status" value="1"/>
</dbReference>
<evidence type="ECO:0000256" key="5">
    <source>
        <dbReference type="ARBA" id="ARBA00023326"/>
    </source>
</evidence>
<name>A0A1V6T5M0_9EURO</name>
<organism evidence="10 11">
    <name type="scientific">Penicillium steckii</name>
    <dbReference type="NCBI Taxonomy" id="303698"/>
    <lineage>
        <taxon>Eukaryota</taxon>
        <taxon>Fungi</taxon>
        <taxon>Dikarya</taxon>
        <taxon>Ascomycota</taxon>
        <taxon>Pezizomycotina</taxon>
        <taxon>Eurotiomycetes</taxon>
        <taxon>Eurotiomycetidae</taxon>
        <taxon>Eurotiales</taxon>
        <taxon>Aspergillaceae</taxon>
        <taxon>Penicillium</taxon>
    </lineage>
</organism>
<keyword evidence="2" id="KW-0378">Hydrolase</keyword>
<evidence type="ECO:0000256" key="3">
    <source>
        <dbReference type="ARBA" id="ARBA00023277"/>
    </source>
</evidence>
<dbReference type="Proteomes" id="UP000191285">
    <property type="component" value="Unassembled WGS sequence"/>
</dbReference>
<keyword evidence="11" id="KW-1185">Reference proteome</keyword>
<dbReference type="InterPro" id="IPR043534">
    <property type="entry name" value="EBDG/EBM"/>
</dbReference>
<dbReference type="Gene3D" id="2.60.120.260">
    <property type="entry name" value="Galactose-binding domain-like"/>
    <property type="match status" value="1"/>
</dbReference>
<dbReference type="Gene3D" id="2.60.40.10">
    <property type="entry name" value="Immunoglobulins"/>
    <property type="match status" value="3"/>
</dbReference>
<dbReference type="InterPro" id="IPR013783">
    <property type="entry name" value="Ig-like_fold"/>
</dbReference>
<evidence type="ECO:0000259" key="9">
    <source>
        <dbReference type="Pfam" id="PF22666"/>
    </source>
</evidence>
<dbReference type="SUPFAM" id="SSF49785">
    <property type="entry name" value="Galactose-binding domain-like"/>
    <property type="match status" value="1"/>
</dbReference>
<dbReference type="InterPro" id="IPR041351">
    <property type="entry name" value="Ig_GlcNase"/>
</dbReference>
<dbReference type="Gene3D" id="3.20.20.80">
    <property type="entry name" value="Glycosidases"/>
    <property type="match status" value="1"/>
</dbReference>
<evidence type="ECO:0000256" key="1">
    <source>
        <dbReference type="ARBA" id="ARBA00007401"/>
    </source>
</evidence>
<keyword evidence="5" id="KW-0624">Polysaccharide degradation</keyword>
<dbReference type="InterPro" id="IPR054593">
    <property type="entry name" value="Beta-mannosidase-like_N2"/>
</dbReference>
<evidence type="ECO:0000256" key="2">
    <source>
        <dbReference type="ARBA" id="ARBA00022801"/>
    </source>
</evidence>
<feature type="domain" description="Beta-mannosidase-like galactose-binding" evidence="9">
    <location>
        <begin position="62"/>
        <end position="184"/>
    </location>
</feature>
<dbReference type="UniPathway" id="UPA00280"/>
<dbReference type="InterPro" id="IPR008979">
    <property type="entry name" value="Galactose-bd-like_sf"/>
</dbReference>
<feature type="domain" description="Glycoside hydrolase family 2 immunoglobulin-like beta-sandwich" evidence="6">
    <location>
        <begin position="231"/>
        <end position="337"/>
    </location>
</feature>
<feature type="domain" description="Mannosidase Ig/CBM-like" evidence="7">
    <location>
        <begin position="687"/>
        <end position="769"/>
    </location>
</feature>
<dbReference type="OrthoDB" id="408532at2759"/>
<reference evidence="11" key="1">
    <citation type="journal article" date="2017" name="Nat. Microbiol.">
        <title>Global analysis of biosynthetic gene clusters reveals vast potential of secondary metabolite production in Penicillium species.</title>
        <authorList>
            <person name="Nielsen J.C."/>
            <person name="Grijseels S."/>
            <person name="Prigent S."/>
            <person name="Ji B."/>
            <person name="Dainat J."/>
            <person name="Nielsen K.F."/>
            <person name="Frisvad J.C."/>
            <person name="Workman M."/>
            <person name="Nielsen J."/>
        </authorList>
    </citation>
    <scope>NUCLEOTIDE SEQUENCE [LARGE SCALE GENOMIC DNA]</scope>
    <source>
        <strain evidence="11">IBT 24891</strain>
    </source>
</reference>
<dbReference type="InterPro" id="IPR017853">
    <property type="entry name" value="GH"/>
</dbReference>
<keyword evidence="4" id="KW-0326">Glycosidase</keyword>
<dbReference type="PANTHER" id="PTHR43536:SF1">
    <property type="entry name" value="MANNOSYLGLYCOPROTEIN ENDO-BETA-MANNOSIDASE"/>
    <property type="match status" value="1"/>
</dbReference>
<dbReference type="SUPFAM" id="SSF49303">
    <property type="entry name" value="beta-Galactosidase/glucuronidase domain"/>
    <property type="match status" value="3"/>
</dbReference>
<feature type="domain" description="Exo-beta-D-glucosaminidase Ig-fold" evidence="8">
    <location>
        <begin position="781"/>
        <end position="887"/>
    </location>
</feature>
<evidence type="ECO:0000259" key="8">
    <source>
        <dbReference type="Pfam" id="PF18368"/>
    </source>
</evidence>
<sequence length="895" mass="101579">MRLNIQRGHVALATAICGNLAAVKGEPLVFKAGDKAIIPGWHLQSATRVKDDMSEISIPGLNTTHWYRVESRGTVMAGLIENGIYNDTHLFFSDNIGNIGEKEIFRSPWLYREEFTMKPLDGQYFSLITHGMTSKADIYVNGERIASKEEQQGSFGGHTYNLTSQVQPGDNCILIRVYPANYDRDFAQSFEDWNPHPPDNGTGVWRHVELSQTGTVSMSPFRVNTDFTGFPKLDDNEQVNVTLKTNLVNRAPRPVRVTLNGTIEPPNHDKPTRFIRDYHLMPGEKRTASIRVGVENPQIWWPASWGPQSLYSVHATIFYDDSGETSDIAHSQQFGIRSASSYVNAHNDTAFIVNGYPFEVMGAGYGPDIFLRYDENRIRSIFRYMLDMGLNTIRLEGKQEHPEFYDLADQMGMMVLAGWECCTKWEAWKHNEDGHGYLWDDSDYTVARDSMLHETEMMQPHPSVLGFLVGSDSWPNDRATDVFLKALKEMDWRNPIIASASKRGYPEDLGPSGMKMNGPYDWVPPNYWYGDDEGAAFGFGSELGAGVGTPVMESLKRFMADDDLKTLWTEPEEGLYHMSSKSSAFYTRSIYNKGLFGRYGKPTSLEDYVLKCQMADYEATRAQFEAYSARQNATRPATGLVYWMLNSAWPNLHWQLFDYYLNPMGSYFGTKVGSRMEHVAYDYENEDIWLINHSIEGKDDRLVSVDLIDMNGKKISSSRAKSHTSPTSSKQLQSVDGLDKIKDLAFLRLILRDGKGKHVISRNVYWLSPKPDVLDWSNSTWYSTPVTEYADYTKMDSLKSADVKAKVTNTKSKAENGWTSRNIELENRSPFPAVFVHLNAVDSQGNVIAPIYWSDNYITLWPHEKISLSVQFEGDLTWSIKISGRNVKEQILKGK</sequence>
<evidence type="ECO:0000313" key="11">
    <source>
        <dbReference type="Proteomes" id="UP000191285"/>
    </source>
</evidence>
<dbReference type="STRING" id="303698.A0A1V6T5M0"/>
<evidence type="ECO:0000313" key="10">
    <source>
        <dbReference type="EMBL" id="OQE21675.1"/>
    </source>
</evidence>
<dbReference type="InterPro" id="IPR006102">
    <property type="entry name" value="Ig-like_GH2"/>
</dbReference>
<comment type="similarity">
    <text evidence="1">Belongs to the glycosyl hydrolase 2 family.</text>
</comment>
<gene>
    <name evidence="10" type="ORF">PENSTE_c011G03882</name>
</gene>
<protein>
    <submittedName>
        <fullName evidence="10">Uncharacterized protein</fullName>
    </submittedName>
</protein>
<dbReference type="GO" id="GO:0004553">
    <property type="term" value="F:hydrolase activity, hydrolyzing O-glycosyl compounds"/>
    <property type="evidence" value="ECO:0007669"/>
    <property type="project" value="InterPro"/>
</dbReference>
<dbReference type="Pfam" id="PF18368">
    <property type="entry name" value="Ig_GlcNase"/>
    <property type="match status" value="1"/>
</dbReference>